<dbReference type="STRING" id="1475481.GCA_000953855_01079"/>
<organism evidence="2">
    <name type="scientific">Mizugakiibacter sediminis</name>
    <dbReference type="NCBI Taxonomy" id="1475481"/>
    <lineage>
        <taxon>Bacteria</taxon>
        <taxon>Pseudomonadati</taxon>
        <taxon>Pseudomonadota</taxon>
        <taxon>Gammaproteobacteria</taxon>
        <taxon>Lysobacterales</taxon>
        <taxon>Rhodanobacteraceae</taxon>
        <taxon>Mizugakiibacter</taxon>
    </lineage>
</organism>
<evidence type="ECO:0000256" key="1">
    <source>
        <dbReference type="SAM" id="SignalP"/>
    </source>
</evidence>
<accession>A0A0K8QLN2</accession>
<keyword evidence="1" id="KW-0732">Signal</keyword>
<keyword evidence="3" id="KW-1185">Reference proteome</keyword>
<dbReference type="RefSeq" id="WP_062535852.1">
    <property type="nucleotide sequence ID" value="NZ_DF970176.1"/>
</dbReference>
<proteinExistence type="predicted"/>
<feature type="signal peptide" evidence="1">
    <location>
        <begin position="1"/>
        <end position="27"/>
    </location>
</feature>
<evidence type="ECO:0000313" key="2">
    <source>
        <dbReference type="EMBL" id="GAP65768.1"/>
    </source>
</evidence>
<dbReference type="OrthoDB" id="6022222at2"/>
<dbReference type="Proteomes" id="UP000253740">
    <property type="component" value="Unassembled WGS sequence"/>
</dbReference>
<evidence type="ECO:0000313" key="3">
    <source>
        <dbReference type="Proteomes" id="UP000253740"/>
    </source>
</evidence>
<protein>
    <recommendedName>
        <fullName evidence="4">Lipoprotein</fullName>
    </recommendedName>
</protein>
<reference evidence="2" key="1">
    <citation type="submission" date="2015-08" db="EMBL/GenBank/DDBJ databases">
        <title>Complete DNA Sequence of Pseudomonas syringae pv. actinidiae, the Causal Agent of Kiwifruit Canker Disease.</title>
        <authorList>
            <person name="Rikkerink E.H.A."/>
            <person name="Fineran P.C."/>
        </authorList>
    </citation>
    <scope>NUCLEOTIDE SEQUENCE</scope>
    <source>
        <strain evidence="2">SkMP5</strain>
    </source>
</reference>
<dbReference type="EMBL" id="DF970176">
    <property type="protein sequence ID" value="GAP65768.1"/>
    <property type="molecule type" value="Genomic_DNA"/>
</dbReference>
<sequence length="166" mass="17721">MRKLVFLAAIALTGVSGLSACSQQESADQAQQQVQAPVAKPTDPNDSAGWKKYLVEQVKQHMQGVNTRPYMYYVPGGDSDDAVSQRQNQLDNVSDVVARTVLPGNMMAFGGPDSAKTADLIVAAFKNAQPGSFKGVVVLFVGDAADQQRVADALKPSAAEFRFAQM</sequence>
<dbReference type="AlphaFoldDB" id="A0A0K8QLN2"/>
<name>A0A0K8QLN2_9GAMM</name>
<gene>
    <name evidence="2" type="ORF">MBSD_n1059</name>
</gene>
<dbReference type="PROSITE" id="PS51257">
    <property type="entry name" value="PROKAR_LIPOPROTEIN"/>
    <property type="match status" value="1"/>
</dbReference>
<feature type="chain" id="PRO_5005514883" description="Lipoprotein" evidence="1">
    <location>
        <begin position="28"/>
        <end position="166"/>
    </location>
</feature>
<evidence type="ECO:0008006" key="4">
    <source>
        <dbReference type="Google" id="ProtNLM"/>
    </source>
</evidence>